<dbReference type="CDD" id="cd00118">
    <property type="entry name" value="LysM"/>
    <property type="match status" value="1"/>
</dbReference>
<dbReference type="PANTHER" id="PTHR34700">
    <property type="entry name" value="POTASSIUM BINDING PROTEIN KBP"/>
    <property type="match status" value="1"/>
</dbReference>
<dbReference type="AlphaFoldDB" id="A0A7D9D1E2"/>
<name>A0A7D9D1E2_9GAMM</name>
<dbReference type="EMBL" id="LR633967">
    <property type="protein sequence ID" value="VUX55428.1"/>
    <property type="molecule type" value="Genomic_DNA"/>
</dbReference>
<feature type="domain" description="LysM" evidence="2">
    <location>
        <begin position="93"/>
        <end position="141"/>
    </location>
</feature>
<dbReference type="InterPro" id="IPR052196">
    <property type="entry name" value="Bact_Kbp"/>
</dbReference>
<dbReference type="Gene3D" id="3.10.350.10">
    <property type="entry name" value="LysM domain"/>
    <property type="match status" value="1"/>
</dbReference>
<feature type="region of interest" description="Disordered" evidence="1">
    <location>
        <begin position="44"/>
        <end position="68"/>
    </location>
</feature>
<dbReference type="PROSITE" id="PS51782">
    <property type="entry name" value="LYSM"/>
    <property type="match status" value="1"/>
</dbReference>
<dbReference type="Pfam" id="PF01476">
    <property type="entry name" value="LysM"/>
    <property type="match status" value="1"/>
</dbReference>
<evidence type="ECO:0000313" key="3">
    <source>
        <dbReference type="EMBL" id="VUX55428.1"/>
    </source>
</evidence>
<evidence type="ECO:0000259" key="2">
    <source>
        <dbReference type="PROSITE" id="PS51782"/>
    </source>
</evidence>
<organism evidence="3">
    <name type="scientific">uncultured Woeseiaceae bacterium</name>
    <dbReference type="NCBI Taxonomy" id="1983305"/>
    <lineage>
        <taxon>Bacteria</taxon>
        <taxon>Pseudomonadati</taxon>
        <taxon>Pseudomonadota</taxon>
        <taxon>Gammaproteobacteria</taxon>
        <taxon>Woeseiales</taxon>
        <taxon>Woeseiaceae</taxon>
        <taxon>environmental samples</taxon>
    </lineage>
</organism>
<dbReference type="PANTHER" id="PTHR34700:SF4">
    <property type="entry name" value="PHAGE-LIKE ELEMENT PBSX PROTEIN XKDP"/>
    <property type="match status" value="1"/>
</dbReference>
<gene>
    <name evidence="3" type="ORF">JTBM06_V1_20049</name>
</gene>
<dbReference type="SUPFAM" id="SSF54106">
    <property type="entry name" value="LysM domain"/>
    <property type="match status" value="1"/>
</dbReference>
<evidence type="ECO:0000256" key="1">
    <source>
        <dbReference type="SAM" id="MobiDB-lite"/>
    </source>
</evidence>
<proteinExistence type="predicted"/>
<dbReference type="InterPro" id="IPR036779">
    <property type="entry name" value="LysM_dom_sf"/>
</dbReference>
<accession>A0A7D9D1E2</accession>
<protein>
    <recommendedName>
        <fullName evidence="2">LysM domain-containing protein</fullName>
    </recommendedName>
</protein>
<dbReference type="InterPro" id="IPR018392">
    <property type="entry name" value="LysM"/>
</dbReference>
<reference evidence="3" key="1">
    <citation type="submission" date="2019-07" db="EMBL/GenBank/DDBJ databases">
        <authorList>
            <person name="Weber M."/>
            <person name="Kostadinov I."/>
            <person name="Kostadinov D I."/>
        </authorList>
    </citation>
    <scope>NUCLEOTIDE SEQUENCE</scope>
    <source>
        <strain evidence="3">Gfbio:sag-sample-m06:053724c1-46a9-4a36-b237-ea2bf867836b</strain>
    </source>
</reference>
<sequence length="413" mass="44247">MMEHPSIMSPDKNRLNTGLKLTVIALATTLAGCGSLNPFASDDIDAPPPAATSSQPSGYYSTGDDGANVQPAQHEPVMVLVSEPVPLAAGAPDEYVVQIGDTLWDIAATFLRDPWYWPEVWYVNPQVENPHLIYPGDVLALVTIEGQQRITNIHASTYRLSPSARVTPLSESITSIPYEQIAAFLSKGLVLEKNQLDQLPYILAARGDHLMASAGNDIYIRGGQPSPNGTQFSIVHVGDELRDPDDNELLGYHGIYVGEGSQSRSGDPATVALTDTNREALQGDRLIPETVDIPLNFFPKAPDTSIDGRIISVVDGVSIIGQYQVVVLNRGARNGLAPGDVLTVFQAGAVVRDRYAGGSFIGSSRVAGGPEVTLPDEAAGTIMVFKVYDRIGYGLVMEATSDIRILDAVRDPI</sequence>